<dbReference type="InterPro" id="IPR008557">
    <property type="entry name" value="PhoX"/>
</dbReference>
<organism evidence="1 2">
    <name type="scientific">Aquipuribacter hungaricus</name>
    <dbReference type="NCBI Taxonomy" id="545624"/>
    <lineage>
        <taxon>Bacteria</taxon>
        <taxon>Bacillati</taxon>
        <taxon>Actinomycetota</taxon>
        <taxon>Actinomycetes</taxon>
        <taxon>Micrococcales</taxon>
        <taxon>Intrasporangiaceae</taxon>
        <taxon>Aquipuribacter</taxon>
    </lineage>
</organism>
<comment type="caution">
    <text evidence="1">The sequence shown here is derived from an EMBL/GenBank/DDBJ whole genome shotgun (WGS) entry which is preliminary data.</text>
</comment>
<sequence length="671" mass="71976">MTLTPERRTLLPMLGRTHGTRSASVCHWKCADACTRPDENVSGAERFVDVVRRSAHVSASRRTVLGSSAAGAALAALSVAGPVAAAPGRGGAAAPGTFGFTAIDPVPAEVDRFTVPDGWRWETIISWGDPVETGAPAFDAEAQTPEKQKRQFGYNNDYLDILPLAGSDRRGLLVANHEYTNDELMFPDYATADAAGKLRNTETAMYAHGMSVVEVRRRGPRDAWKPVRSRYNRRITLDTEFVIDGPAAGSPLLRTSEDPTGTRAYGTLNNCAGSTTPWGTVLSGEENVDQYFSKPAVPTAREARYGLTSAGRGWGAVQSRFDLANEGTRNEPNRFFWVVEVDPEDPTAPPVKHTAMGRFKHEGASVRIDASGHAVAYMGDDNRFDYLYKFVSRDTFRPGPSQAARRHNTTLLSAGDLYVAKFDGDGTEDGVYDGTGEWLPLVVGGRSFVPGYSVEEVLVFTRNAADVVQPTAMDRPEDVEPSPVTGYVYVACTNNTARTAARLDEANPRPANKDGHVVEIIEDGGDATGTTFTWNLVLVCGDPDDPSVPTYFGGWQGEVSPISCPDNVAFDAAGNLWVSTDGQPGSIGYNDGLFLVPVSGPERGRVQQFLAVPTGAETCGPQVKSEDGYVLVAVQHPGDFPGASYAAPASTFPYDGVFHGPRPSCVQVLPA</sequence>
<dbReference type="EMBL" id="JBHRWW010000005">
    <property type="protein sequence ID" value="MFC3688690.1"/>
    <property type="molecule type" value="Genomic_DNA"/>
</dbReference>
<dbReference type="RefSeq" id="WP_340292862.1">
    <property type="nucleotide sequence ID" value="NZ_JBBEOI010000086.1"/>
</dbReference>
<name>A0ABV7WGU1_9MICO</name>
<evidence type="ECO:0000313" key="1">
    <source>
        <dbReference type="EMBL" id="MFC3688690.1"/>
    </source>
</evidence>
<dbReference type="Pfam" id="PF05787">
    <property type="entry name" value="PhoX"/>
    <property type="match status" value="1"/>
</dbReference>
<dbReference type="SUPFAM" id="SSF63829">
    <property type="entry name" value="Calcium-dependent phosphotriesterase"/>
    <property type="match status" value="1"/>
</dbReference>
<dbReference type="Proteomes" id="UP001595685">
    <property type="component" value="Unassembled WGS sequence"/>
</dbReference>
<dbReference type="PANTHER" id="PTHR35399">
    <property type="entry name" value="SLR8030 PROTEIN"/>
    <property type="match status" value="1"/>
</dbReference>
<proteinExistence type="predicted"/>
<protein>
    <submittedName>
        <fullName evidence="1">PhoX family protein</fullName>
    </submittedName>
</protein>
<dbReference type="PROSITE" id="PS51318">
    <property type="entry name" value="TAT"/>
    <property type="match status" value="1"/>
</dbReference>
<accession>A0ABV7WGU1</accession>
<dbReference type="InterPro" id="IPR006311">
    <property type="entry name" value="TAT_signal"/>
</dbReference>
<reference evidence="2" key="1">
    <citation type="journal article" date="2019" name="Int. J. Syst. Evol. Microbiol.">
        <title>The Global Catalogue of Microorganisms (GCM) 10K type strain sequencing project: providing services to taxonomists for standard genome sequencing and annotation.</title>
        <authorList>
            <consortium name="The Broad Institute Genomics Platform"/>
            <consortium name="The Broad Institute Genome Sequencing Center for Infectious Disease"/>
            <person name="Wu L."/>
            <person name="Ma J."/>
        </authorList>
    </citation>
    <scope>NUCLEOTIDE SEQUENCE [LARGE SCALE GENOMIC DNA]</scope>
    <source>
        <strain evidence="2">NCAIM B.02333</strain>
    </source>
</reference>
<gene>
    <name evidence="1" type="ORF">ACFOLH_10085</name>
</gene>
<dbReference type="PANTHER" id="PTHR35399:SF2">
    <property type="entry name" value="DUF839 DOMAIN-CONTAINING PROTEIN"/>
    <property type="match status" value="1"/>
</dbReference>
<evidence type="ECO:0000313" key="2">
    <source>
        <dbReference type="Proteomes" id="UP001595685"/>
    </source>
</evidence>
<keyword evidence="2" id="KW-1185">Reference proteome</keyword>